<protein>
    <submittedName>
        <fullName evidence="4">Uncharacterized protein LOC136081642 isoform X3</fullName>
    </submittedName>
</protein>
<keyword evidence="2" id="KW-1133">Transmembrane helix</keyword>
<keyword evidence="3" id="KW-1185">Reference proteome</keyword>
<keyword evidence="2" id="KW-0472">Membrane</keyword>
<keyword evidence="2" id="KW-0812">Transmembrane</keyword>
<proteinExistence type="predicted"/>
<dbReference type="Proteomes" id="UP001652625">
    <property type="component" value="Chromosome 06"/>
</dbReference>
<evidence type="ECO:0000313" key="4">
    <source>
        <dbReference type="RefSeq" id="XP_065655262.1"/>
    </source>
</evidence>
<evidence type="ECO:0000256" key="2">
    <source>
        <dbReference type="SAM" id="Phobius"/>
    </source>
</evidence>
<evidence type="ECO:0000256" key="1">
    <source>
        <dbReference type="SAM" id="MobiDB-lite"/>
    </source>
</evidence>
<evidence type="ECO:0000313" key="3">
    <source>
        <dbReference type="Proteomes" id="UP001652625"/>
    </source>
</evidence>
<name>A0ABM4C170_HYDVU</name>
<feature type="transmembrane region" description="Helical" evidence="2">
    <location>
        <begin position="260"/>
        <end position="282"/>
    </location>
</feature>
<feature type="region of interest" description="Disordered" evidence="1">
    <location>
        <begin position="150"/>
        <end position="179"/>
    </location>
</feature>
<gene>
    <name evidence="4" type="primary">LOC136081642</name>
</gene>
<feature type="compositionally biased region" description="Low complexity" evidence="1">
    <location>
        <begin position="168"/>
        <end position="177"/>
    </location>
</feature>
<accession>A0ABM4C170</accession>
<dbReference type="RefSeq" id="XP_065655262.1">
    <property type="nucleotide sequence ID" value="XM_065799190.1"/>
</dbReference>
<organism evidence="3 4">
    <name type="scientific">Hydra vulgaris</name>
    <name type="common">Hydra</name>
    <name type="synonym">Hydra attenuata</name>
    <dbReference type="NCBI Taxonomy" id="6087"/>
    <lineage>
        <taxon>Eukaryota</taxon>
        <taxon>Metazoa</taxon>
        <taxon>Cnidaria</taxon>
        <taxon>Hydrozoa</taxon>
        <taxon>Hydroidolina</taxon>
        <taxon>Anthoathecata</taxon>
        <taxon>Aplanulata</taxon>
        <taxon>Hydridae</taxon>
        <taxon>Hydra</taxon>
    </lineage>
</organism>
<reference evidence="4" key="1">
    <citation type="submission" date="2025-08" db="UniProtKB">
        <authorList>
            <consortium name="RefSeq"/>
        </authorList>
    </citation>
    <scope>IDENTIFICATION</scope>
</reference>
<dbReference type="GeneID" id="136081642"/>
<sequence>MVSQQADPNPGCRKYSVRSLGKAATYERAREKLKLSENLSDLNLTENENTEKATGVLKRKRVSTQCFQFDSDSEEYSDVLQKQILKSLTAKSHTKSSIAKKGALSTSILLPPPPQIVHRQLPVSNDSNSQDISFQIVPSKKTLLKKTSSYSFSSSPLPERPSQLREQSSFSTPTSSSDHNIVAKSDSTMSLLKEIIKCRQEIKINQENHSVILNSLLRNHNINCQTTQLPDEITLLLPLQGLGAVEEFEVKLRDPDIFKAMVYTMLICIINYVVYCITCLLLKPRKIFLL</sequence>